<dbReference type="Proteomes" id="UP000231214">
    <property type="component" value="Unassembled WGS sequence"/>
</dbReference>
<proteinExistence type="predicted"/>
<accession>A0A2M6XAX4</accession>
<dbReference type="EMBL" id="PEZK01000020">
    <property type="protein sequence ID" value="PIU02222.1"/>
    <property type="molecule type" value="Genomic_DNA"/>
</dbReference>
<name>A0A2M6XAX4_9BACT</name>
<reference evidence="2" key="1">
    <citation type="submission" date="2017-09" db="EMBL/GenBank/DDBJ databases">
        <title>Depth-based differentiation of microbial function through sediment-hosted aquifers and enrichment of novel symbionts in the deep terrestrial subsurface.</title>
        <authorList>
            <person name="Probst A.J."/>
            <person name="Ladd B."/>
            <person name="Jarett J.K."/>
            <person name="Geller-Mcgrath D.E."/>
            <person name="Sieber C.M.K."/>
            <person name="Emerson J.B."/>
            <person name="Anantharaman K."/>
            <person name="Thomas B.C."/>
            <person name="Malmstrom R."/>
            <person name="Stieglmeier M."/>
            <person name="Klingl A."/>
            <person name="Woyke T."/>
            <person name="Ryan C.M."/>
            <person name="Banfield J.F."/>
        </authorList>
    </citation>
    <scope>NUCLEOTIDE SEQUENCE [LARGE SCALE GENOMIC DNA]</scope>
</reference>
<gene>
    <name evidence="1" type="ORF">COT66_01130</name>
</gene>
<organism evidence="1 2">
    <name type="scientific">Candidatus Shapirobacteria bacterium CG09_land_8_20_14_0_10_49_15</name>
    <dbReference type="NCBI Taxonomy" id="1974482"/>
    <lineage>
        <taxon>Bacteria</taxon>
        <taxon>Candidatus Shapironibacteriota</taxon>
    </lineage>
</organism>
<comment type="caution">
    <text evidence="1">The sequence shown here is derived from an EMBL/GenBank/DDBJ whole genome shotgun (WGS) entry which is preliminary data.</text>
</comment>
<dbReference type="AlphaFoldDB" id="A0A2M6XAX4"/>
<sequence>MVEANQEIKKKILSWELGPLTRFQIERQGAGEAAWHNVRVPENGAVYIGWGTIKHLAEKKVGQGTITAIAVDGQPVRYCVDRGIEIRLGTPARIFFGQETITVAPRLEAA</sequence>
<protein>
    <submittedName>
        <fullName evidence="1">Uncharacterized protein</fullName>
    </submittedName>
</protein>
<evidence type="ECO:0000313" key="1">
    <source>
        <dbReference type="EMBL" id="PIU02222.1"/>
    </source>
</evidence>
<evidence type="ECO:0000313" key="2">
    <source>
        <dbReference type="Proteomes" id="UP000231214"/>
    </source>
</evidence>